<dbReference type="InterPro" id="IPR011707">
    <property type="entry name" value="Cu-oxidase-like_N"/>
</dbReference>
<feature type="compositionally biased region" description="Basic and acidic residues" evidence="5">
    <location>
        <begin position="21"/>
        <end position="31"/>
    </location>
</feature>
<name>A0ABR0F196_ZASCE</name>
<feature type="domain" description="Plastocyanin-like" evidence="9">
    <location>
        <begin position="286"/>
        <end position="402"/>
    </location>
</feature>
<reference evidence="10 11" key="1">
    <citation type="journal article" date="2023" name="G3 (Bethesda)">
        <title>A chromosome-level genome assembly of Zasmidium syzygii isolated from banana leaves.</title>
        <authorList>
            <person name="van Westerhoven A.C."/>
            <person name="Mehrabi R."/>
            <person name="Talebi R."/>
            <person name="Steentjes M.B.F."/>
            <person name="Corcolon B."/>
            <person name="Chong P.A."/>
            <person name="Kema G.H.J."/>
            <person name="Seidl M.F."/>
        </authorList>
    </citation>
    <scope>NUCLEOTIDE SEQUENCE [LARGE SCALE GENOMIC DNA]</scope>
    <source>
        <strain evidence="10 11">P124</strain>
    </source>
</reference>
<evidence type="ECO:0000256" key="3">
    <source>
        <dbReference type="ARBA" id="ARBA00023002"/>
    </source>
</evidence>
<dbReference type="PROSITE" id="PS00079">
    <property type="entry name" value="MULTICOPPER_OXIDASE1"/>
    <property type="match status" value="1"/>
</dbReference>
<evidence type="ECO:0000256" key="5">
    <source>
        <dbReference type="SAM" id="MobiDB-lite"/>
    </source>
</evidence>
<dbReference type="Proteomes" id="UP001305779">
    <property type="component" value="Unassembled WGS sequence"/>
</dbReference>
<keyword evidence="3" id="KW-0560">Oxidoreductase</keyword>
<gene>
    <name evidence="10" type="ORF">PRZ48_000824</name>
</gene>
<feature type="signal peptide" evidence="6">
    <location>
        <begin position="1"/>
        <end position="18"/>
    </location>
</feature>
<protein>
    <recommendedName>
        <fullName evidence="12">Multicopper oxidase</fullName>
    </recommendedName>
</protein>
<dbReference type="InterPro" id="IPR008972">
    <property type="entry name" value="Cupredoxin"/>
</dbReference>
<evidence type="ECO:0008006" key="12">
    <source>
        <dbReference type="Google" id="ProtNLM"/>
    </source>
</evidence>
<sequence length="813" mass="88386">MRRTVHLAAFAATAAAWGGEWNDKGGDDWEHYSAPPQQQQAPPPAAYWNYTSPSIPSSSSTSTSSQQYAWSSNVTQVTFKTTTRVVVTETVSPVGSESYSTSWAESSWAASPEVSSPPASAPEAPSTSTPPLTESGSPFPQESSPVAPEYTPSPVVTYIETSTEAVYVTVDKTVTACSPSGTDACPGPHPPGPPSGSWSPPGYGVPPSGPSSDCSLPTSPLTNEEQVGNSLWGTTCQPTFPKWLPDEHGRPYEQAPWGDRNPKNSDPTHDSDIPYSNVTRYYEFTVTRGSISADGVVRDVMLVNNQFPGPAIEANWGDMIEITVHNNISYPLEGTAIHWHGFLQRGSNWFDGVPSVSQCPIAPFHSYTYRIPAQLYGSTWYHAHYSAQYTAGVVGPIIVYGPTQQSYDIDIGPVMLSDWYHIPYFSIVSDAVGTDLSEIPPTSDSLLINGRGRFDCSKPSYGNDTEFLASHVNANLTWACTDGAELSKFKFQPGKTHRLRLMNIGADGIQKLTIDGHQMTVISYDYVPTTPHTVDFVTLGVGQRADVLVTANNYTTNMFWMRSSAPGGPSCGGSNMGEVMAAIYYEGADTTIEPTTLRGSNDTLCENAPLNTTQPEYSITPNPQDAYVFDITLSLVLNSTGNYEWRMNNQTFRANFNYPSLMLAAEGNTSFPYDPQWQVHNMGSNKSVVLNVTNLTPFAHPFHLHGHNFHVLNVGYNGSVWDGTAVNPSNPMRRDVQIIPMAGWAALSFESDNPGVWPFHCHVAWHLSGGLAMNLVTHADQIPSIPSGTKADTCADWDYYSNNNVVDQIDAGS</sequence>
<dbReference type="InterPro" id="IPR001117">
    <property type="entry name" value="Cu-oxidase_2nd"/>
</dbReference>
<organism evidence="10 11">
    <name type="scientific">Zasmidium cellare</name>
    <name type="common">Wine cellar mold</name>
    <name type="synonym">Racodium cellare</name>
    <dbReference type="NCBI Taxonomy" id="395010"/>
    <lineage>
        <taxon>Eukaryota</taxon>
        <taxon>Fungi</taxon>
        <taxon>Dikarya</taxon>
        <taxon>Ascomycota</taxon>
        <taxon>Pezizomycotina</taxon>
        <taxon>Dothideomycetes</taxon>
        <taxon>Dothideomycetidae</taxon>
        <taxon>Mycosphaerellales</taxon>
        <taxon>Mycosphaerellaceae</taxon>
        <taxon>Zasmidium</taxon>
    </lineage>
</organism>
<feature type="compositionally biased region" description="Polar residues" evidence="5">
    <location>
        <begin position="213"/>
        <end position="238"/>
    </location>
</feature>
<keyword evidence="11" id="KW-1185">Reference proteome</keyword>
<keyword evidence="2" id="KW-0479">Metal-binding</keyword>
<comment type="similarity">
    <text evidence="1">Belongs to the multicopper oxidase family.</text>
</comment>
<evidence type="ECO:0000259" key="9">
    <source>
        <dbReference type="Pfam" id="PF07732"/>
    </source>
</evidence>
<feature type="region of interest" description="Disordered" evidence="5">
    <location>
        <begin position="19"/>
        <end position="67"/>
    </location>
</feature>
<feature type="region of interest" description="Disordered" evidence="5">
    <location>
        <begin position="181"/>
        <end position="272"/>
    </location>
</feature>
<dbReference type="Pfam" id="PF07731">
    <property type="entry name" value="Cu-oxidase_2"/>
    <property type="match status" value="1"/>
</dbReference>
<evidence type="ECO:0000256" key="6">
    <source>
        <dbReference type="SAM" id="SignalP"/>
    </source>
</evidence>
<proteinExistence type="inferred from homology"/>
<dbReference type="InterPro" id="IPR002355">
    <property type="entry name" value="Cu_oxidase_Cu_BS"/>
</dbReference>
<evidence type="ECO:0000256" key="1">
    <source>
        <dbReference type="ARBA" id="ARBA00010609"/>
    </source>
</evidence>
<feature type="domain" description="Plastocyanin-like" evidence="7">
    <location>
        <begin position="413"/>
        <end position="567"/>
    </location>
</feature>
<dbReference type="Pfam" id="PF07732">
    <property type="entry name" value="Cu-oxidase_3"/>
    <property type="match status" value="1"/>
</dbReference>
<evidence type="ECO:0000313" key="11">
    <source>
        <dbReference type="Proteomes" id="UP001305779"/>
    </source>
</evidence>
<evidence type="ECO:0000256" key="4">
    <source>
        <dbReference type="ARBA" id="ARBA00023008"/>
    </source>
</evidence>
<dbReference type="CDD" id="cd13901">
    <property type="entry name" value="CuRO_3_MaLCC_like"/>
    <property type="match status" value="1"/>
</dbReference>
<feature type="compositionally biased region" description="Low complexity" evidence="5">
    <location>
        <begin position="51"/>
        <end position="65"/>
    </location>
</feature>
<dbReference type="Gene3D" id="2.60.40.420">
    <property type="entry name" value="Cupredoxins - blue copper proteins"/>
    <property type="match status" value="3"/>
</dbReference>
<dbReference type="PANTHER" id="PTHR11709">
    <property type="entry name" value="MULTI-COPPER OXIDASE"/>
    <property type="match status" value="1"/>
</dbReference>
<feature type="compositionally biased region" description="Low complexity" evidence="5">
    <location>
        <begin position="110"/>
        <end position="138"/>
    </location>
</feature>
<dbReference type="PANTHER" id="PTHR11709:SF145">
    <property type="entry name" value="LCC1"/>
    <property type="match status" value="1"/>
</dbReference>
<dbReference type="PROSITE" id="PS00080">
    <property type="entry name" value="MULTICOPPER_OXIDASE2"/>
    <property type="match status" value="1"/>
</dbReference>
<evidence type="ECO:0000313" key="10">
    <source>
        <dbReference type="EMBL" id="KAK4507090.1"/>
    </source>
</evidence>
<dbReference type="InterPro" id="IPR045087">
    <property type="entry name" value="Cu-oxidase_fam"/>
</dbReference>
<evidence type="ECO:0000259" key="7">
    <source>
        <dbReference type="Pfam" id="PF00394"/>
    </source>
</evidence>
<feature type="region of interest" description="Disordered" evidence="5">
    <location>
        <begin position="110"/>
        <end position="152"/>
    </location>
</feature>
<comment type="caution">
    <text evidence="10">The sequence shown here is derived from an EMBL/GenBank/DDBJ whole genome shotgun (WGS) entry which is preliminary data.</text>
</comment>
<keyword evidence="6" id="KW-0732">Signal</keyword>
<dbReference type="InterPro" id="IPR011706">
    <property type="entry name" value="Cu-oxidase_C"/>
</dbReference>
<dbReference type="EMBL" id="JAXOVC010000001">
    <property type="protein sequence ID" value="KAK4507090.1"/>
    <property type="molecule type" value="Genomic_DNA"/>
</dbReference>
<dbReference type="CDD" id="cd13854">
    <property type="entry name" value="CuRO_1_MaLCC_like"/>
    <property type="match status" value="1"/>
</dbReference>
<evidence type="ECO:0000256" key="2">
    <source>
        <dbReference type="ARBA" id="ARBA00022723"/>
    </source>
</evidence>
<keyword evidence="4" id="KW-0186">Copper</keyword>
<dbReference type="SUPFAM" id="SSF49503">
    <property type="entry name" value="Cupredoxins"/>
    <property type="match status" value="3"/>
</dbReference>
<dbReference type="Pfam" id="PF00394">
    <property type="entry name" value="Cu-oxidase"/>
    <property type="match status" value="1"/>
</dbReference>
<evidence type="ECO:0000259" key="8">
    <source>
        <dbReference type="Pfam" id="PF07731"/>
    </source>
</evidence>
<dbReference type="InterPro" id="IPR033138">
    <property type="entry name" value="Cu_oxidase_CS"/>
</dbReference>
<feature type="domain" description="Plastocyanin-like" evidence="8">
    <location>
        <begin position="658"/>
        <end position="778"/>
    </location>
</feature>
<feature type="chain" id="PRO_5046693921" description="Multicopper oxidase" evidence="6">
    <location>
        <begin position="19"/>
        <end position="813"/>
    </location>
</feature>
<feature type="compositionally biased region" description="Basic and acidic residues" evidence="5">
    <location>
        <begin position="260"/>
        <end position="272"/>
    </location>
</feature>
<accession>A0ABR0F196</accession>